<name>A0A1R3V7Q5_9HYPH</name>
<dbReference type="Proteomes" id="UP000188388">
    <property type="component" value="Unassembled WGS sequence"/>
</dbReference>
<evidence type="ECO:0000313" key="1">
    <source>
        <dbReference type="EMBL" id="SIT55903.1"/>
    </source>
</evidence>
<evidence type="ECO:0000313" key="2">
    <source>
        <dbReference type="Proteomes" id="UP000188388"/>
    </source>
</evidence>
<organism evidence="1 2">
    <name type="scientific">Mesorhizobium prunaredense</name>
    <dbReference type="NCBI Taxonomy" id="1631249"/>
    <lineage>
        <taxon>Bacteria</taxon>
        <taxon>Pseudomonadati</taxon>
        <taxon>Pseudomonadota</taxon>
        <taxon>Alphaproteobacteria</taxon>
        <taxon>Hyphomicrobiales</taxon>
        <taxon>Phyllobacteriaceae</taxon>
        <taxon>Mesorhizobium</taxon>
    </lineage>
</organism>
<keyword evidence="2" id="KW-1185">Reference proteome</keyword>
<gene>
    <name evidence="1" type="ORF">BQ8794_240110</name>
</gene>
<accession>A0A1R3V7Q5</accession>
<proteinExistence type="predicted"/>
<dbReference type="Gene3D" id="3.30.420.40">
    <property type="match status" value="1"/>
</dbReference>
<sequence length="77" mass="8535">MMLVRDGHVIATVEEERLNRIKLTNKLASGAIQHCLSAAVVQFKEIDRVAFYAAEAIVTPPSRRCLFPAGRFHPLGC</sequence>
<dbReference type="STRING" id="1631249.BQ8794_240110"/>
<dbReference type="AlphaFoldDB" id="A0A1R3V7Q5"/>
<dbReference type="EMBL" id="FTPD01000017">
    <property type="protein sequence ID" value="SIT55903.1"/>
    <property type="molecule type" value="Genomic_DNA"/>
</dbReference>
<reference evidence="2" key="1">
    <citation type="submission" date="2017-01" db="EMBL/GenBank/DDBJ databases">
        <authorList>
            <person name="Brunel B."/>
        </authorList>
    </citation>
    <scope>NUCLEOTIDE SEQUENCE [LARGE SCALE GENOMIC DNA]</scope>
</reference>
<protein>
    <submittedName>
        <fullName evidence="1">Uncharacterized protein</fullName>
    </submittedName>
</protein>